<evidence type="ECO:0000313" key="3">
    <source>
        <dbReference type="EnsemblFungi" id="PTTG_27204-t43_1-p1"/>
    </source>
</evidence>
<dbReference type="AlphaFoldDB" id="A0A180GLV3"/>
<evidence type="ECO:0000313" key="4">
    <source>
        <dbReference type="Proteomes" id="UP000005240"/>
    </source>
</evidence>
<dbReference type="EMBL" id="ADAS02000047">
    <property type="protein sequence ID" value="OAV93746.1"/>
    <property type="molecule type" value="Genomic_DNA"/>
</dbReference>
<protein>
    <submittedName>
        <fullName evidence="2 3">Uncharacterized protein</fullName>
    </submittedName>
</protein>
<feature type="compositionally biased region" description="Basic and acidic residues" evidence="1">
    <location>
        <begin position="1"/>
        <end position="12"/>
    </location>
</feature>
<organism evidence="2">
    <name type="scientific">Puccinia triticina (isolate 1-1 / race 1 (BBBD))</name>
    <name type="common">Brown leaf rust fungus</name>
    <dbReference type="NCBI Taxonomy" id="630390"/>
    <lineage>
        <taxon>Eukaryota</taxon>
        <taxon>Fungi</taxon>
        <taxon>Dikarya</taxon>
        <taxon>Basidiomycota</taxon>
        <taxon>Pucciniomycotina</taxon>
        <taxon>Pucciniomycetes</taxon>
        <taxon>Pucciniales</taxon>
        <taxon>Pucciniaceae</taxon>
        <taxon>Puccinia</taxon>
    </lineage>
</organism>
<dbReference type="EnsemblFungi" id="PTTG_27204-t43_1">
    <property type="protein sequence ID" value="PTTG_27204-t43_1-p1"/>
    <property type="gene ID" value="PTTG_27204"/>
</dbReference>
<gene>
    <name evidence="2" type="ORF">PTTG_27204</name>
</gene>
<evidence type="ECO:0000313" key="2">
    <source>
        <dbReference type="EMBL" id="OAV93746.1"/>
    </source>
</evidence>
<reference evidence="3 4" key="3">
    <citation type="journal article" date="2017" name="G3 (Bethesda)">
        <title>Comparative analysis highlights variable genome content of wheat rusts and divergence of the mating loci.</title>
        <authorList>
            <person name="Cuomo C.A."/>
            <person name="Bakkeren G."/>
            <person name="Khalil H.B."/>
            <person name="Panwar V."/>
            <person name="Joly D."/>
            <person name="Linning R."/>
            <person name="Sakthikumar S."/>
            <person name="Song X."/>
            <person name="Adiconis X."/>
            <person name="Fan L."/>
            <person name="Goldberg J.M."/>
            <person name="Levin J.Z."/>
            <person name="Young S."/>
            <person name="Zeng Q."/>
            <person name="Anikster Y."/>
            <person name="Bruce M."/>
            <person name="Wang M."/>
            <person name="Yin C."/>
            <person name="McCallum B."/>
            <person name="Szabo L.J."/>
            <person name="Hulbert S."/>
            <person name="Chen X."/>
            <person name="Fellers J.P."/>
        </authorList>
    </citation>
    <scope>NUCLEOTIDE SEQUENCE</scope>
    <source>
        <strain evidence="4">Isolate 1-1 / race 1 (BBBD)</strain>
        <strain evidence="3">isolate 1-1 / race 1 (BBBD)</strain>
    </source>
</reference>
<dbReference type="VEuPathDB" id="FungiDB:PTTG_27204"/>
<reference evidence="3" key="4">
    <citation type="submission" date="2025-05" db="UniProtKB">
        <authorList>
            <consortium name="EnsemblFungi"/>
        </authorList>
    </citation>
    <scope>IDENTIFICATION</scope>
    <source>
        <strain evidence="3">isolate 1-1 / race 1 (BBBD)</strain>
    </source>
</reference>
<dbReference type="Proteomes" id="UP000005240">
    <property type="component" value="Unassembled WGS sequence"/>
</dbReference>
<feature type="region of interest" description="Disordered" evidence="1">
    <location>
        <begin position="156"/>
        <end position="175"/>
    </location>
</feature>
<feature type="region of interest" description="Disordered" evidence="1">
    <location>
        <begin position="111"/>
        <end position="138"/>
    </location>
</feature>
<reference evidence="2" key="2">
    <citation type="submission" date="2016-05" db="EMBL/GenBank/DDBJ databases">
        <title>Comparative analysis highlights variable genome content of wheat rusts and divergence of the mating loci.</title>
        <authorList>
            <person name="Cuomo C.A."/>
            <person name="Bakkeren G."/>
            <person name="Szabo L."/>
            <person name="Khalil H."/>
            <person name="Joly D."/>
            <person name="Goldberg J."/>
            <person name="Young S."/>
            <person name="Zeng Q."/>
            <person name="Fellers J."/>
        </authorList>
    </citation>
    <scope>NUCLEOTIDE SEQUENCE [LARGE SCALE GENOMIC DNA]</scope>
    <source>
        <strain evidence="2">1-1 BBBD Race 1</strain>
    </source>
</reference>
<sequence>MGGPKRGLEAVGRRGKVPGEPGPDGCEAGGVAGGGVRVGQVLVELLGMADEERPAAQDPCGDRRWLRVVPARHALSRLLGGPGMRRGEVGVCEVAHGCFVVVPGMSWSHSRAQLTPSKNSSASERPTAQASLPGQHAHADADLATTDAPLDQLGRARHPVHSRRGKTPGEVTSNTPLTQSAHFRVSGVRLGSFASTASSGILWLALSMTNNSPLLRLLSSGYGAGPTRREAPVSANRPVHATRRPGCTRLPPFTAQSGSEMFRGHMEAEEWINHQPDKKQYQRPAGQGKKTSGSIWIRNHPGTTVSMPRGPP</sequence>
<proteinExistence type="predicted"/>
<feature type="region of interest" description="Disordered" evidence="1">
    <location>
        <begin position="1"/>
        <end position="31"/>
    </location>
</feature>
<evidence type="ECO:0000256" key="1">
    <source>
        <dbReference type="SAM" id="MobiDB-lite"/>
    </source>
</evidence>
<feature type="region of interest" description="Disordered" evidence="1">
    <location>
        <begin position="275"/>
        <end position="312"/>
    </location>
</feature>
<keyword evidence="4" id="KW-1185">Reference proteome</keyword>
<feature type="compositionally biased region" description="Basic residues" evidence="1">
    <location>
        <begin position="156"/>
        <end position="166"/>
    </location>
</feature>
<name>A0A180GLV3_PUCT1</name>
<feature type="compositionally biased region" description="Polar residues" evidence="1">
    <location>
        <begin position="111"/>
        <end position="132"/>
    </location>
</feature>
<reference evidence="2" key="1">
    <citation type="submission" date="2009-11" db="EMBL/GenBank/DDBJ databases">
        <authorList>
            <consortium name="The Broad Institute Genome Sequencing Platform"/>
            <person name="Ward D."/>
            <person name="Feldgarden M."/>
            <person name="Earl A."/>
            <person name="Young S.K."/>
            <person name="Zeng Q."/>
            <person name="Koehrsen M."/>
            <person name="Alvarado L."/>
            <person name="Berlin A."/>
            <person name="Bochicchio J."/>
            <person name="Borenstein D."/>
            <person name="Chapman S.B."/>
            <person name="Chen Z."/>
            <person name="Engels R."/>
            <person name="Freedman E."/>
            <person name="Gellesch M."/>
            <person name="Goldberg J."/>
            <person name="Griggs A."/>
            <person name="Gujja S."/>
            <person name="Heilman E."/>
            <person name="Heiman D."/>
            <person name="Hepburn T."/>
            <person name="Howarth C."/>
            <person name="Jen D."/>
            <person name="Larson L."/>
            <person name="Lewis B."/>
            <person name="Mehta T."/>
            <person name="Park D."/>
            <person name="Pearson M."/>
            <person name="Roberts A."/>
            <person name="Saif S."/>
            <person name="Shea T."/>
            <person name="Shenoy N."/>
            <person name="Sisk P."/>
            <person name="Stolte C."/>
            <person name="Sykes S."/>
            <person name="Thomson T."/>
            <person name="Walk T."/>
            <person name="White J."/>
            <person name="Yandava C."/>
            <person name="Izard J."/>
            <person name="Baranova O.V."/>
            <person name="Blanton J.M."/>
            <person name="Tanner A.C."/>
            <person name="Dewhirst F.E."/>
            <person name="Haas B."/>
            <person name="Nusbaum C."/>
            <person name="Birren B."/>
        </authorList>
    </citation>
    <scope>NUCLEOTIDE SEQUENCE [LARGE SCALE GENOMIC DNA]</scope>
    <source>
        <strain evidence="2">1-1 BBBD Race 1</strain>
    </source>
</reference>
<accession>A0A180GLV3</accession>
<feature type="region of interest" description="Disordered" evidence="1">
    <location>
        <begin position="227"/>
        <end position="253"/>
    </location>
</feature>